<gene>
    <name evidence="1" type="ORF">J5474_14670</name>
</gene>
<evidence type="ECO:0000313" key="1">
    <source>
        <dbReference type="EMBL" id="MBP0483724.1"/>
    </source>
</evidence>
<keyword evidence="2" id="KW-1185">Reference proteome</keyword>
<accession>A0A940S448</accession>
<proteinExistence type="predicted"/>
<evidence type="ECO:0000313" key="2">
    <source>
        <dbReference type="Proteomes" id="UP000675940"/>
    </source>
</evidence>
<protein>
    <submittedName>
        <fullName evidence="1">Uncharacterized protein</fullName>
    </submittedName>
</protein>
<sequence>MRFLHVVGSELAVSLAEAVRPAADAQPDDFRVIYVSPALRALNLSKTEGACLSERQHTCPGTPTFEAIMEAVLSERAQFFDASGPKGVLGYQRLLGLALPLAAASGRIDFALTAVDFYK</sequence>
<dbReference type="EMBL" id="JAGISH010000008">
    <property type="protein sequence ID" value="MBP0483724.1"/>
    <property type="molecule type" value="Genomic_DNA"/>
</dbReference>
<reference evidence="1" key="1">
    <citation type="submission" date="2021-03" db="EMBL/GenBank/DDBJ databases">
        <title>Sagittula salina sp. nov. strain M10.9X isolated from the marine waste.</title>
        <authorList>
            <person name="Satari L."/>
            <person name="Molina-Menor E."/>
            <person name="Vidal-Verdu A."/>
            <person name="Pascual J."/>
            <person name="Pereto J."/>
            <person name="Porcar M."/>
        </authorList>
    </citation>
    <scope>NUCLEOTIDE SEQUENCE</scope>
    <source>
        <strain evidence="1">M10.9X</strain>
    </source>
</reference>
<organism evidence="1 2">
    <name type="scientific">Sagittula salina</name>
    <dbReference type="NCBI Taxonomy" id="2820268"/>
    <lineage>
        <taxon>Bacteria</taxon>
        <taxon>Pseudomonadati</taxon>
        <taxon>Pseudomonadota</taxon>
        <taxon>Alphaproteobacteria</taxon>
        <taxon>Rhodobacterales</taxon>
        <taxon>Roseobacteraceae</taxon>
        <taxon>Sagittula</taxon>
    </lineage>
</organism>
<dbReference type="RefSeq" id="WP_209361672.1">
    <property type="nucleotide sequence ID" value="NZ_JAGISH010000008.1"/>
</dbReference>
<comment type="caution">
    <text evidence="1">The sequence shown here is derived from an EMBL/GenBank/DDBJ whole genome shotgun (WGS) entry which is preliminary data.</text>
</comment>
<dbReference type="Proteomes" id="UP000675940">
    <property type="component" value="Unassembled WGS sequence"/>
</dbReference>
<dbReference type="AlphaFoldDB" id="A0A940S448"/>
<name>A0A940S448_9RHOB</name>